<feature type="compositionally biased region" description="Polar residues" evidence="1">
    <location>
        <begin position="1"/>
        <end position="15"/>
    </location>
</feature>
<sequence length="135" mass="15277">MRSRSLSQKTTSPNTDVMGKSAHRPHPGGFKGHRLPTQNIVYQALGKKAPTVPILKASRVAAYLRTILYASSRQKSAHRPHRGGFRGRRLPTQGFVRVLKYVAAEQLRKSKGKGKYIKKNNDPRIPGRYQIYRDI</sequence>
<gene>
    <name evidence="2" type="ORF">NDU88_006893</name>
</gene>
<dbReference type="AlphaFoldDB" id="A0AAV7MF82"/>
<evidence type="ECO:0008006" key="4">
    <source>
        <dbReference type="Google" id="ProtNLM"/>
    </source>
</evidence>
<evidence type="ECO:0000313" key="3">
    <source>
        <dbReference type="Proteomes" id="UP001066276"/>
    </source>
</evidence>
<reference evidence="2" key="1">
    <citation type="journal article" date="2022" name="bioRxiv">
        <title>Sequencing and chromosome-scale assembly of the giantPleurodeles waltlgenome.</title>
        <authorList>
            <person name="Brown T."/>
            <person name="Elewa A."/>
            <person name="Iarovenko S."/>
            <person name="Subramanian E."/>
            <person name="Araus A.J."/>
            <person name="Petzold A."/>
            <person name="Susuki M."/>
            <person name="Suzuki K.-i.T."/>
            <person name="Hayashi T."/>
            <person name="Toyoda A."/>
            <person name="Oliveira C."/>
            <person name="Osipova E."/>
            <person name="Leigh N.D."/>
            <person name="Simon A."/>
            <person name="Yun M.H."/>
        </authorList>
    </citation>
    <scope>NUCLEOTIDE SEQUENCE</scope>
    <source>
        <strain evidence="2">20211129_DDA</strain>
        <tissue evidence="2">Liver</tissue>
    </source>
</reference>
<protein>
    <recommendedName>
        <fullName evidence="4">50S ribosomal protein L34e</fullName>
    </recommendedName>
</protein>
<evidence type="ECO:0000313" key="2">
    <source>
        <dbReference type="EMBL" id="KAJ1101829.1"/>
    </source>
</evidence>
<feature type="compositionally biased region" description="Basic residues" evidence="1">
    <location>
        <begin position="21"/>
        <end position="34"/>
    </location>
</feature>
<evidence type="ECO:0000256" key="1">
    <source>
        <dbReference type="SAM" id="MobiDB-lite"/>
    </source>
</evidence>
<feature type="region of interest" description="Disordered" evidence="1">
    <location>
        <begin position="1"/>
        <end position="34"/>
    </location>
</feature>
<dbReference type="Proteomes" id="UP001066276">
    <property type="component" value="Chromosome 10"/>
</dbReference>
<comment type="caution">
    <text evidence="2">The sequence shown here is derived from an EMBL/GenBank/DDBJ whole genome shotgun (WGS) entry which is preliminary data.</text>
</comment>
<dbReference type="EMBL" id="JANPWB010000014">
    <property type="protein sequence ID" value="KAJ1101829.1"/>
    <property type="molecule type" value="Genomic_DNA"/>
</dbReference>
<organism evidence="2 3">
    <name type="scientific">Pleurodeles waltl</name>
    <name type="common">Iberian ribbed newt</name>
    <dbReference type="NCBI Taxonomy" id="8319"/>
    <lineage>
        <taxon>Eukaryota</taxon>
        <taxon>Metazoa</taxon>
        <taxon>Chordata</taxon>
        <taxon>Craniata</taxon>
        <taxon>Vertebrata</taxon>
        <taxon>Euteleostomi</taxon>
        <taxon>Amphibia</taxon>
        <taxon>Batrachia</taxon>
        <taxon>Caudata</taxon>
        <taxon>Salamandroidea</taxon>
        <taxon>Salamandridae</taxon>
        <taxon>Pleurodelinae</taxon>
        <taxon>Pleurodeles</taxon>
    </lineage>
</organism>
<keyword evidence="3" id="KW-1185">Reference proteome</keyword>
<proteinExistence type="predicted"/>
<accession>A0AAV7MF82</accession>
<name>A0AAV7MF82_PLEWA</name>